<sequence>MTIDLSEDMPLPKATDAALAQMLDGALAAHGIAPEPHWRADALMHLRAIADAAHLVYSLDLGDAAEPAPVYRP</sequence>
<dbReference type="Proteomes" id="UP000269692">
    <property type="component" value="Unassembled WGS sequence"/>
</dbReference>
<proteinExistence type="predicted"/>
<protein>
    <submittedName>
        <fullName evidence="1">DUF4089 domain-containing protein</fullName>
    </submittedName>
</protein>
<evidence type="ECO:0000313" key="1">
    <source>
        <dbReference type="EMBL" id="RLP77122.1"/>
    </source>
</evidence>
<accession>A0A3L7ACL4</accession>
<organism evidence="1 2">
    <name type="scientific">Xanthobacter tagetidis</name>
    <dbReference type="NCBI Taxonomy" id="60216"/>
    <lineage>
        <taxon>Bacteria</taxon>
        <taxon>Pseudomonadati</taxon>
        <taxon>Pseudomonadota</taxon>
        <taxon>Alphaproteobacteria</taxon>
        <taxon>Hyphomicrobiales</taxon>
        <taxon>Xanthobacteraceae</taxon>
        <taxon>Xanthobacter</taxon>
    </lineage>
</organism>
<comment type="caution">
    <text evidence="1">The sequence shown here is derived from an EMBL/GenBank/DDBJ whole genome shotgun (WGS) entry which is preliminary data.</text>
</comment>
<dbReference type="OrthoDB" id="8450545at2"/>
<reference evidence="1 2" key="1">
    <citation type="submission" date="2018-10" db="EMBL/GenBank/DDBJ databases">
        <title>Xanthobacter tagetidis genome sequencing and assembly.</title>
        <authorList>
            <person name="Maclea K.S."/>
            <person name="Goen A.E."/>
            <person name="Fatima S.A."/>
        </authorList>
    </citation>
    <scope>NUCLEOTIDE SEQUENCE [LARGE SCALE GENOMIC DNA]</scope>
    <source>
        <strain evidence="1 2">ATCC 700314</strain>
    </source>
</reference>
<dbReference type="AlphaFoldDB" id="A0A3L7ACL4"/>
<gene>
    <name evidence="1" type="ORF">D9R14_14025</name>
</gene>
<dbReference type="RefSeq" id="WP_121623960.1">
    <property type="nucleotide sequence ID" value="NZ_JACIIW010000008.1"/>
</dbReference>
<keyword evidence="2" id="KW-1185">Reference proteome</keyword>
<dbReference type="EMBL" id="RCTF01000011">
    <property type="protein sequence ID" value="RLP77122.1"/>
    <property type="molecule type" value="Genomic_DNA"/>
</dbReference>
<evidence type="ECO:0000313" key="2">
    <source>
        <dbReference type="Proteomes" id="UP000269692"/>
    </source>
</evidence>
<name>A0A3L7ACL4_9HYPH</name>